<gene>
    <name evidence="2" type="ORF">EV640_101251</name>
</gene>
<dbReference type="InterPro" id="IPR051490">
    <property type="entry name" value="THEM6_lcsJ_thioesterase"/>
</dbReference>
<dbReference type="Pfam" id="PF13279">
    <property type="entry name" value="4HBT_2"/>
    <property type="match status" value="1"/>
</dbReference>
<feature type="compositionally biased region" description="Polar residues" evidence="1">
    <location>
        <begin position="183"/>
        <end position="194"/>
    </location>
</feature>
<protein>
    <submittedName>
        <fullName evidence="2">Acyl-CoA thioesterase FadM</fullName>
    </submittedName>
</protein>
<comment type="caution">
    <text evidence="2">The sequence shown here is derived from an EMBL/GenBank/DDBJ whole genome shotgun (WGS) entry which is preliminary data.</text>
</comment>
<dbReference type="PANTHER" id="PTHR12475:SF4">
    <property type="entry name" value="PROTEIN THEM6"/>
    <property type="match status" value="1"/>
</dbReference>
<feature type="region of interest" description="Disordered" evidence="1">
    <location>
        <begin position="171"/>
        <end position="194"/>
    </location>
</feature>
<proteinExistence type="predicted"/>
<evidence type="ECO:0000313" key="2">
    <source>
        <dbReference type="EMBL" id="TDS87467.1"/>
    </source>
</evidence>
<reference evidence="2 3" key="1">
    <citation type="submission" date="2019-03" db="EMBL/GenBank/DDBJ databases">
        <title>Genomic Encyclopedia of Type Strains, Phase III (KMG-III): the genomes of soil and plant-associated and newly described type strains.</title>
        <authorList>
            <person name="Whitman W."/>
        </authorList>
    </citation>
    <scope>NUCLEOTIDE SEQUENCE [LARGE SCALE GENOMIC DNA]</scope>
    <source>
        <strain evidence="2 3">DSM 27373</strain>
    </source>
</reference>
<dbReference type="SUPFAM" id="SSF54637">
    <property type="entry name" value="Thioesterase/thiol ester dehydrase-isomerase"/>
    <property type="match status" value="1"/>
</dbReference>
<accession>A0A4R7G7R7</accession>
<dbReference type="InterPro" id="IPR029069">
    <property type="entry name" value="HotDog_dom_sf"/>
</dbReference>
<dbReference type="PANTHER" id="PTHR12475">
    <property type="match status" value="1"/>
</dbReference>
<organism evidence="2 3">
    <name type="scientific">Nesterenkonia aurantiaca</name>
    <dbReference type="NCBI Taxonomy" id="1436010"/>
    <lineage>
        <taxon>Bacteria</taxon>
        <taxon>Bacillati</taxon>
        <taxon>Actinomycetota</taxon>
        <taxon>Actinomycetes</taxon>
        <taxon>Micrococcales</taxon>
        <taxon>Micrococcaceae</taxon>
        <taxon>Nesterenkonia</taxon>
    </lineage>
</organism>
<dbReference type="CDD" id="cd00586">
    <property type="entry name" value="4HBT"/>
    <property type="match status" value="1"/>
</dbReference>
<dbReference type="RefSeq" id="WP_036474470.1">
    <property type="nucleotide sequence ID" value="NZ_SOAN01000001.1"/>
</dbReference>
<evidence type="ECO:0000256" key="1">
    <source>
        <dbReference type="SAM" id="MobiDB-lite"/>
    </source>
</evidence>
<sequence>MHVIFRTLLVLLRARRRPSMTPWESSVLTLRALPTDVDIALHINNGQYFSLFDLGRFDLMARCGLWAQMRSRGWSPVVQSEQITFRRSVTFMKRFEIHTRMIGFDEKCFYFEQRAVVDGEIYVRAHVAGRLLSSAGPVSNADILGAIRELGHEVPEDLTVSDELHSWRRDAALPAARKPAPNTWEQSSRAAGQS</sequence>
<dbReference type="AlphaFoldDB" id="A0A4R7G7R7"/>
<dbReference type="Gene3D" id="3.10.129.10">
    <property type="entry name" value="Hotdog Thioesterase"/>
    <property type="match status" value="1"/>
</dbReference>
<keyword evidence="3" id="KW-1185">Reference proteome</keyword>
<dbReference type="EMBL" id="SOAN01000001">
    <property type="protein sequence ID" value="TDS87467.1"/>
    <property type="molecule type" value="Genomic_DNA"/>
</dbReference>
<evidence type="ECO:0000313" key="3">
    <source>
        <dbReference type="Proteomes" id="UP000294506"/>
    </source>
</evidence>
<name>A0A4R7G7R7_9MICC</name>
<dbReference type="Proteomes" id="UP000294506">
    <property type="component" value="Unassembled WGS sequence"/>
</dbReference>